<dbReference type="GO" id="GO:0003993">
    <property type="term" value="F:acid phosphatase activity"/>
    <property type="evidence" value="ECO:0007669"/>
    <property type="project" value="InterPro"/>
</dbReference>
<sequence length="570" mass="64601">MYRKWLTFMTGAVLMIALAAAPLASAAARTYDQTAIDIHLNATTMPEHVALTWSADPETTMTVTWRTSTAVNDCKIEYKEENGAVNTMTIKPHLFQTAATDLNYGRMNLFTVTLHNLKPGTKYLYRIGNDQNEWTGYSSFTTEDTATVTDNQFKFLVFGDSQSGNYEVPNYNPWHVTLENAYKANPDAKFFINVGDLVEKGQYYQHWNNWFAAAQGVVDRIPAMVVQGNHETYDAADWNSTKPQYFVQQFPVFQNGPDGLKGQTYSYNYGKVHFVVLDSQGEEESEDAQGNVDQAKEEAMFLKQADWLRNDLEQNKDAVFTFVLFHKTPYYNKGTRSNILLKKIFTPIFDQYHVDVVFNGHDHGTSRTYPIYHDEFMQSPSQGTVYYVTGRSGAKYYPDLTQKVWDAKFYDPQDQPDYQTVDVDGRKVTIKAFKQDGTLVDTYVIDKAHPENSTSNHEILPSRYNTKQEVPAIGDSVKLVIFGNMAYGSSSKATIQNGKAYADIQTIAAYTGGSYDAAGKTLRIGHKKYQFTDNMLTDKGTKVDIDALNAMGWSNHYDKKFNMVFVDLQL</sequence>
<proteinExistence type="predicted"/>
<dbReference type="EMBL" id="UPPP01000071">
    <property type="protein sequence ID" value="VBB07080.1"/>
    <property type="molecule type" value="Genomic_DNA"/>
</dbReference>
<evidence type="ECO:0000259" key="3">
    <source>
        <dbReference type="Pfam" id="PF00149"/>
    </source>
</evidence>
<dbReference type="PANTHER" id="PTHR22953:SF153">
    <property type="entry name" value="PURPLE ACID PHOSPHATASE"/>
    <property type="match status" value="1"/>
</dbReference>
<dbReference type="CDD" id="cd00063">
    <property type="entry name" value="FN3"/>
    <property type="match status" value="1"/>
</dbReference>
<feature type="chain" id="PRO_5019795997" evidence="2">
    <location>
        <begin position="27"/>
        <end position="570"/>
    </location>
</feature>
<protein>
    <submittedName>
        <fullName evidence="5">Uncharacterized protein</fullName>
    </submittedName>
</protein>
<evidence type="ECO:0000259" key="4">
    <source>
        <dbReference type="Pfam" id="PF16656"/>
    </source>
</evidence>
<organism evidence="5 6">
    <name type="scientific">Lucifera butyrica</name>
    <dbReference type="NCBI Taxonomy" id="1351585"/>
    <lineage>
        <taxon>Bacteria</taxon>
        <taxon>Bacillati</taxon>
        <taxon>Bacillota</taxon>
        <taxon>Negativicutes</taxon>
        <taxon>Veillonellales</taxon>
        <taxon>Veillonellaceae</taxon>
        <taxon>Lucifera</taxon>
    </lineage>
</organism>
<dbReference type="RefSeq" id="WP_122628026.1">
    <property type="nucleotide sequence ID" value="NZ_UPPP01000071.1"/>
</dbReference>
<evidence type="ECO:0000256" key="2">
    <source>
        <dbReference type="SAM" id="SignalP"/>
    </source>
</evidence>
<keyword evidence="1 2" id="KW-0732">Signal</keyword>
<keyword evidence="6" id="KW-1185">Reference proteome</keyword>
<name>A0A498R836_9FIRM</name>
<dbReference type="InterPro" id="IPR039331">
    <property type="entry name" value="PAPs-like"/>
</dbReference>
<dbReference type="AlphaFoldDB" id="A0A498R836"/>
<dbReference type="InterPro" id="IPR029052">
    <property type="entry name" value="Metallo-depent_PP-like"/>
</dbReference>
<accession>A0A498R836</accession>
<dbReference type="Pfam" id="PF16656">
    <property type="entry name" value="Pur_ac_phosph_N"/>
    <property type="match status" value="1"/>
</dbReference>
<dbReference type="Gene3D" id="2.60.40.380">
    <property type="entry name" value="Purple acid phosphatase-like, N-terminal"/>
    <property type="match status" value="1"/>
</dbReference>
<dbReference type="SUPFAM" id="SSF49363">
    <property type="entry name" value="Purple acid phosphatase, N-terminal domain"/>
    <property type="match status" value="1"/>
</dbReference>
<evidence type="ECO:0000313" key="6">
    <source>
        <dbReference type="Proteomes" id="UP000277811"/>
    </source>
</evidence>
<feature type="domain" description="Calcineurin-like phosphoesterase" evidence="3">
    <location>
        <begin position="153"/>
        <end position="363"/>
    </location>
</feature>
<evidence type="ECO:0000256" key="1">
    <source>
        <dbReference type="ARBA" id="ARBA00022729"/>
    </source>
</evidence>
<dbReference type="Proteomes" id="UP000277811">
    <property type="component" value="Unassembled WGS sequence"/>
</dbReference>
<dbReference type="InterPro" id="IPR008963">
    <property type="entry name" value="Purple_acid_Pase-like_N"/>
</dbReference>
<gene>
    <name evidence="5" type="ORF">LUCI_2324</name>
</gene>
<dbReference type="Gene3D" id="3.60.21.10">
    <property type="match status" value="1"/>
</dbReference>
<feature type="domain" description="Purple acid phosphatase N-terminal" evidence="4">
    <location>
        <begin position="46"/>
        <end position="142"/>
    </location>
</feature>
<reference evidence="5 6" key="1">
    <citation type="submission" date="2018-06" db="EMBL/GenBank/DDBJ databases">
        <authorList>
            <person name="Strepis N."/>
        </authorList>
    </citation>
    <scope>NUCLEOTIDE SEQUENCE [LARGE SCALE GENOMIC DNA]</scope>
    <source>
        <strain evidence="5">LUCI</strain>
    </source>
</reference>
<dbReference type="GO" id="GO:0046872">
    <property type="term" value="F:metal ion binding"/>
    <property type="evidence" value="ECO:0007669"/>
    <property type="project" value="InterPro"/>
</dbReference>
<evidence type="ECO:0000313" key="5">
    <source>
        <dbReference type="EMBL" id="VBB07080.1"/>
    </source>
</evidence>
<feature type="signal peptide" evidence="2">
    <location>
        <begin position="1"/>
        <end position="26"/>
    </location>
</feature>
<dbReference type="InterPro" id="IPR004843">
    <property type="entry name" value="Calcineurin-like_PHP"/>
</dbReference>
<dbReference type="PANTHER" id="PTHR22953">
    <property type="entry name" value="ACID PHOSPHATASE RELATED"/>
    <property type="match status" value="1"/>
</dbReference>
<dbReference type="SUPFAM" id="SSF56300">
    <property type="entry name" value="Metallo-dependent phosphatases"/>
    <property type="match status" value="1"/>
</dbReference>
<dbReference type="OrthoDB" id="9809781at2"/>
<dbReference type="InterPro" id="IPR015914">
    <property type="entry name" value="PAPs_N"/>
</dbReference>
<dbReference type="Pfam" id="PF00149">
    <property type="entry name" value="Metallophos"/>
    <property type="match status" value="1"/>
</dbReference>
<dbReference type="InterPro" id="IPR003961">
    <property type="entry name" value="FN3_dom"/>
</dbReference>